<gene>
    <name evidence="1" type="ORF">AVDCRST_MAG89-3516</name>
</gene>
<reference evidence="1" key="1">
    <citation type="submission" date="2020-02" db="EMBL/GenBank/DDBJ databases">
        <authorList>
            <person name="Meier V. D."/>
        </authorList>
    </citation>
    <scope>NUCLEOTIDE SEQUENCE</scope>
    <source>
        <strain evidence="1">AVDCRST_MAG89</strain>
    </source>
</reference>
<name>A0A6J4MDN3_9BACT</name>
<protein>
    <submittedName>
        <fullName evidence="1">Uncharacterized protein</fullName>
    </submittedName>
</protein>
<sequence length="449" mass="48780">GLSGRVEAREGRYRRSQPVRAVVTDVNPYLFQYRLVVGRTVYAEASAADFFKTSFGLAFQPGSAPAAAAPGTPPQILSLFEARNLAECTRAETANSLAVSALIDSLNQHRRRLDTGFNSLSTSAMRAEHLRQARVDSVYDASLPASRVMERIERAVGDVHRFRVHLDSAAEVLEGGARVFAANTAELTARAEDFRESLEDCGGRADVPSSLAVFAADSVRYAANLQQVARRRAVIDSVLTRMGSVHTDPTRFYLARLLPAMEGDGEVVVAVQRHAVRDTDTTYHTISEERLIFRERGRFSIAAGITWSPLDVRSYDKVQRLKNPALADTTVTVIAVTESAPYRVMPTIALNTRLATIPGGDVVDGVHVTLATGLRPQDDVNLSKLEYFGGLGMSGLGGRVFVSLGALFGRETRLTDGARLGDRIPSTATVPTETRMVARLGSSVTFRLK</sequence>
<dbReference type="EMBL" id="CADCTV010000733">
    <property type="protein sequence ID" value="CAA9357360.1"/>
    <property type="molecule type" value="Genomic_DNA"/>
</dbReference>
<evidence type="ECO:0000313" key="1">
    <source>
        <dbReference type="EMBL" id="CAA9357360.1"/>
    </source>
</evidence>
<proteinExistence type="predicted"/>
<organism evidence="1">
    <name type="scientific">uncultured Gemmatimonadota bacterium</name>
    <dbReference type="NCBI Taxonomy" id="203437"/>
    <lineage>
        <taxon>Bacteria</taxon>
        <taxon>Pseudomonadati</taxon>
        <taxon>Gemmatimonadota</taxon>
        <taxon>environmental samples</taxon>
    </lineage>
</organism>
<feature type="non-terminal residue" evidence="1">
    <location>
        <position position="1"/>
    </location>
</feature>
<dbReference type="AlphaFoldDB" id="A0A6J4MDN3"/>
<accession>A0A6J4MDN3</accession>